<accession>A0A540X8K9</accession>
<evidence type="ECO:0000313" key="1">
    <source>
        <dbReference type="EMBL" id="TQF17458.1"/>
    </source>
</evidence>
<sequence length="625" mass="71227">MILPSDSDYQTALQHPRQAFADPELREGVVELGTGAMAGLPRPRAGNFATIYKVTCGEKVYAVRCFTRPFPYDLQSRYLEIQRHLEQHWLPYMVGFTFLPRGIHVRGRWVPIVKMEWVQGESLESYVGRHLHEPAKLFQLAAEWFDLVKALSRAAVAHGDLQHGNVIVTDSGLRLIDYDGMCVFSLRGRESHERGHANYQHPARDSGSLNLQLDLFPAWGVWLSLVALAHDPSLWERFQGGDDCLLFRRKDFVEPTRSPLLQALLTSPHARIREYVPRTLLSLLALAPSRLPELTLDEGLDKRLVPEPGPQPTRAQAHARALARFIAPASLAPREFSREDSLERGMTGGVLVTAILGLIPGVVFSPWWLVGAGLVGGLGLSRALLLYRKEPVAQEHLRLERQWAESRASRGDVEARLQQLRVDRPAVAQRAQAAHARLLGEQESLHGWMEEVRERNHDVDRSALDRVDGRRVQVDREELNARKDLEAEHKCWEEDAALQARLPDEEKRQVRLRFKREADELAARFDARRESLELEEDSAAVQMRADGILSREFRKALTHAEQIIDQLREHHVELVEVDQEIARLRRECITLCWRELEAERAVSSGDSLSFTRFLARLFHETPEKS</sequence>
<proteinExistence type="predicted"/>
<keyword evidence="2" id="KW-1185">Reference proteome</keyword>
<dbReference type="RefSeq" id="WP_141640900.1">
    <property type="nucleotide sequence ID" value="NZ_VIFM01000007.1"/>
</dbReference>
<dbReference type="OrthoDB" id="9795390at2"/>
<dbReference type="Gene3D" id="1.10.510.10">
    <property type="entry name" value="Transferase(Phosphotransferase) domain 1"/>
    <property type="match status" value="1"/>
</dbReference>
<organism evidence="1 2">
    <name type="scientific">Myxococcus llanfairpwllgwyngyllgogerychwyrndrobwllllantysiliogogogochensis</name>
    <dbReference type="NCBI Taxonomy" id="2590453"/>
    <lineage>
        <taxon>Bacteria</taxon>
        <taxon>Pseudomonadati</taxon>
        <taxon>Myxococcota</taxon>
        <taxon>Myxococcia</taxon>
        <taxon>Myxococcales</taxon>
        <taxon>Cystobacterineae</taxon>
        <taxon>Myxococcaceae</taxon>
        <taxon>Myxococcus</taxon>
    </lineage>
</organism>
<name>A0A540X8K9_9BACT</name>
<reference evidence="1 2" key="1">
    <citation type="submission" date="2019-06" db="EMBL/GenBank/DDBJ databases">
        <authorList>
            <person name="Livingstone P."/>
            <person name="Whitworth D."/>
        </authorList>
    </citation>
    <scope>NUCLEOTIDE SEQUENCE [LARGE SCALE GENOMIC DNA]</scope>
    <source>
        <strain evidence="1 2">AM401</strain>
    </source>
</reference>
<dbReference type="AlphaFoldDB" id="A0A540X8K9"/>
<comment type="caution">
    <text evidence="1">The sequence shown here is derived from an EMBL/GenBank/DDBJ whole genome shotgun (WGS) entry which is preliminary data.</text>
</comment>
<protein>
    <recommendedName>
        <fullName evidence="3">Protein kinase domain-containing protein</fullName>
    </recommendedName>
</protein>
<evidence type="ECO:0008006" key="3">
    <source>
        <dbReference type="Google" id="ProtNLM"/>
    </source>
</evidence>
<dbReference type="EMBL" id="VIFM01000007">
    <property type="protein sequence ID" value="TQF17458.1"/>
    <property type="molecule type" value="Genomic_DNA"/>
</dbReference>
<dbReference type="Proteomes" id="UP000315369">
    <property type="component" value="Unassembled WGS sequence"/>
</dbReference>
<dbReference type="InterPro" id="IPR011009">
    <property type="entry name" value="Kinase-like_dom_sf"/>
</dbReference>
<gene>
    <name evidence="1" type="ORF">FJV41_03180</name>
</gene>
<dbReference type="SUPFAM" id="SSF56112">
    <property type="entry name" value="Protein kinase-like (PK-like)"/>
    <property type="match status" value="1"/>
</dbReference>
<evidence type="ECO:0000313" key="2">
    <source>
        <dbReference type="Proteomes" id="UP000315369"/>
    </source>
</evidence>